<gene>
    <name evidence="1" type="ORF">NYPRO_LOCUS9111</name>
</gene>
<protein>
    <submittedName>
        <fullName evidence="1">(raccoon dog) hypothetical protein</fullName>
    </submittedName>
</protein>
<accession>A0A811YGB7</accession>
<comment type="caution">
    <text evidence="1">The sequence shown here is derived from an EMBL/GenBank/DDBJ whole genome shotgun (WGS) entry which is preliminary data.</text>
</comment>
<proteinExistence type="predicted"/>
<sequence>MIPWSWDRSLYNRNLTHCAQPQSSPFPVILCMSPCKKLRPLCGAS</sequence>
<evidence type="ECO:0000313" key="1">
    <source>
        <dbReference type="EMBL" id="CAD7676316.1"/>
    </source>
</evidence>
<name>A0A811YGB7_NYCPR</name>
<dbReference type="Proteomes" id="UP000645828">
    <property type="component" value="Unassembled WGS sequence"/>
</dbReference>
<dbReference type="EMBL" id="CAJHUB010000677">
    <property type="protein sequence ID" value="CAD7676316.1"/>
    <property type="molecule type" value="Genomic_DNA"/>
</dbReference>
<evidence type="ECO:0000313" key="2">
    <source>
        <dbReference type="Proteomes" id="UP000645828"/>
    </source>
</evidence>
<dbReference type="AlphaFoldDB" id="A0A811YGB7"/>
<organism evidence="1 2">
    <name type="scientific">Nyctereutes procyonoides</name>
    <name type="common">Raccoon dog</name>
    <name type="synonym">Canis procyonoides</name>
    <dbReference type="NCBI Taxonomy" id="34880"/>
    <lineage>
        <taxon>Eukaryota</taxon>
        <taxon>Metazoa</taxon>
        <taxon>Chordata</taxon>
        <taxon>Craniata</taxon>
        <taxon>Vertebrata</taxon>
        <taxon>Euteleostomi</taxon>
        <taxon>Mammalia</taxon>
        <taxon>Eutheria</taxon>
        <taxon>Laurasiatheria</taxon>
        <taxon>Carnivora</taxon>
        <taxon>Caniformia</taxon>
        <taxon>Canidae</taxon>
        <taxon>Nyctereutes</taxon>
    </lineage>
</organism>
<reference evidence="1" key="1">
    <citation type="submission" date="2020-12" db="EMBL/GenBank/DDBJ databases">
        <authorList>
            <consortium name="Molecular Ecology Group"/>
        </authorList>
    </citation>
    <scope>NUCLEOTIDE SEQUENCE</scope>
    <source>
        <strain evidence="1">TBG_1078</strain>
    </source>
</reference>
<keyword evidence="2" id="KW-1185">Reference proteome</keyword>